<dbReference type="SUPFAM" id="SSF89796">
    <property type="entry name" value="CoA-transferase family III (CaiB/BaiF)"/>
    <property type="match status" value="2"/>
</dbReference>
<gene>
    <name evidence="2" type="ORF">AAF712_015853</name>
</gene>
<dbReference type="EMBL" id="JBBXMP010000512">
    <property type="protein sequence ID" value="KAL0057504.1"/>
    <property type="molecule type" value="Genomic_DNA"/>
</dbReference>
<keyword evidence="3" id="KW-1185">Reference proteome</keyword>
<dbReference type="Proteomes" id="UP001437256">
    <property type="component" value="Unassembled WGS sequence"/>
</dbReference>
<evidence type="ECO:0000256" key="1">
    <source>
        <dbReference type="ARBA" id="ARBA00008383"/>
    </source>
</evidence>
<reference evidence="2 3" key="1">
    <citation type="submission" date="2024-05" db="EMBL/GenBank/DDBJ databases">
        <title>A draft genome resource for the thread blight pathogen Marasmius tenuissimus strain MS-2.</title>
        <authorList>
            <person name="Yulfo-Soto G.E."/>
            <person name="Baruah I.K."/>
            <person name="Amoako-Attah I."/>
            <person name="Bukari Y."/>
            <person name="Meinhardt L.W."/>
            <person name="Bailey B.A."/>
            <person name="Cohen S.P."/>
        </authorList>
    </citation>
    <scope>NUCLEOTIDE SEQUENCE [LARGE SCALE GENOMIC DNA]</scope>
    <source>
        <strain evidence="2 3">MS-2</strain>
    </source>
</reference>
<evidence type="ECO:0000313" key="3">
    <source>
        <dbReference type="Proteomes" id="UP001437256"/>
    </source>
</evidence>
<dbReference type="PANTHER" id="PTHR48229:SF2">
    <property type="entry name" value="CAIB_BAIF FAMILY PROTEIN"/>
    <property type="match status" value="1"/>
</dbReference>
<proteinExistence type="inferred from homology"/>
<comment type="caution">
    <text evidence="2">The sequence shown here is derived from an EMBL/GenBank/DDBJ whole genome shotgun (WGS) entry which is preliminary data.</text>
</comment>
<dbReference type="InterPro" id="IPR003673">
    <property type="entry name" value="CoA-Trfase_fam_III"/>
</dbReference>
<dbReference type="Gene3D" id="3.40.50.10540">
    <property type="entry name" value="Crotonobetainyl-coa:carnitine coa-transferase, domain 1"/>
    <property type="match status" value="1"/>
</dbReference>
<dbReference type="InterPro" id="IPR023606">
    <property type="entry name" value="CoA-Trfase_III_dom_1_sf"/>
</dbReference>
<dbReference type="PANTHER" id="PTHR48229">
    <property type="entry name" value="CAIB/BAIF FAMILY ENZYME (AFU_ORTHOLOGUE AFUA_1G05360)-RELATED"/>
    <property type="match status" value="1"/>
</dbReference>
<dbReference type="Pfam" id="PF02515">
    <property type="entry name" value="CoA_transf_3"/>
    <property type="match status" value="1"/>
</dbReference>
<sequence>MTSTYSIPAQASQLLKDGLVYNELHQSCPAEVQDVYKLVEYRGGDLPSIPINWRFAESIAAIKGFEACMLNVLLKRKFGVEPQKVVIDTDHAQLFFMSPIVSSLNVDGKDISPHNPKEFSRWFPSSKHSPHDASCTNIYKTKDGRFYHIHASLNPKPSQTALGIPEEYHPALGETSHSIYEQKVGEHDAEHLDTLINDEYRQAGTTCQSVNEYFASEHGKANAHVGLFEVHHVPNSSQKPSWWDSPTTPDPSRPLFGLKIIDLSRIIAAPTIGRELAELGASVLRITSPNVLDNENLNFDLGWGKWSAHLDFKNEGDRERMKELIAEADIVIDGYRPGVMKKWGFGKEDILRMTEGRDKGIVYVHENCYGWNGPLSYRSGWQQITDAHCGVSTEWGRAMGHKQPVTPPFPRSMLIASVCGTGAAGATGVLQALIERAEKGGSFVVDVALNYYSQWLIRTCRTYPSDVWEQVWAKHNKPVFHHTDNMTVTIPAILELLKANTPSLFNPAFFELRDNKALGVKARTVKPVLQFPEGVVGGDPQQDALDKHGDKLAEVVDRFNREKPILSRRLLSKSQLIYSWPRHFSELEHNVSASTRNEEKQKRMPASKSFESVFLPWEEGVAEGFIAVPIAIEHMAEFVKMGLRVVDPKVDAVEGNTKPSHSPSTQVDFTGDCWWADGRRSVSLRPSVSTGSVGLGV</sequence>
<protein>
    <submittedName>
        <fullName evidence="2">Uncharacterized protein</fullName>
    </submittedName>
</protein>
<evidence type="ECO:0000313" key="2">
    <source>
        <dbReference type="EMBL" id="KAL0057504.1"/>
    </source>
</evidence>
<comment type="similarity">
    <text evidence="1">Belongs to the CoA-transferase III family.</text>
</comment>
<accession>A0ABR2Z930</accession>
<organism evidence="2 3">
    <name type="scientific">Marasmius tenuissimus</name>
    <dbReference type="NCBI Taxonomy" id="585030"/>
    <lineage>
        <taxon>Eukaryota</taxon>
        <taxon>Fungi</taxon>
        <taxon>Dikarya</taxon>
        <taxon>Basidiomycota</taxon>
        <taxon>Agaricomycotina</taxon>
        <taxon>Agaricomycetes</taxon>
        <taxon>Agaricomycetidae</taxon>
        <taxon>Agaricales</taxon>
        <taxon>Marasmiineae</taxon>
        <taxon>Marasmiaceae</taxon>
        <taxon>Marasmius</taxon>
    </lineage>
</organism>
<dbReference type="InterPro" id="IPR052985">
    <property type="entry name" value="CoA-trans_III_biosynth/detox"/>
</dbReference>
<name>A0ABR2Z930_9AGAR</name>